<evidence type="ECO:0000259" key="3">
    <source>
        <dbReference type="Pfam" id="PF02230"/>
    </source>
</evidence>
<reference evidence="4 5" key="1">
    <citation type="submission" date="2016-10" db="EMBL/GenBank/DDBJ databases">
        <authorList>
            <person name="Varghese N."/>
            <person name="Submissions S."/>
        </authorList>
    </citation>
    <scope>NUCLEOTIDE SEQUENCE [LARGE SCALE GENOMIC DNA]</scope>
    <source>
        <strain evidence="4 5">CGMCC 1.10941</strain>
    </source>
</reference>
<dbReference type="Pfam" id="PF02230">
    <property type="entry name" value="Abhydrolase_2"/>
    <property type="match status" value="1"/>
</dbReference>
<dbReference type="Proteomes" id="UP000199242">
    <property type="component" value="Unassembled WGS sequence"/>
</dbReference>
<evidence type="ECO:0000256" key="1">
    <source>
        <dbReference type="ARBA" id="ARBA00006499"/>
    </source>
</evidence>
<name>A0ABY0R3B3_9FLAO</name>
<dbReference type="EMBL" id="FNHD01000024">
    <property type="protein sequence ID" value="SDM34380.1"/>
    <property type="molecule type" value="Genomic_DNA"/>
</dbReference>
<proteinExistence type="inferred from homology"/>
<keyword evidence="2" id="KW-0378">Hydrolase</keyword>
<keyword evidence="5" id="KW-1185">Reference proteome</keyword>
<dbReference type="InterPro" id="IPR050565">
    <property type="entry name" value="LYPA1-2/EST-like"/>
</dbReference>
<comment type="similarity">
    <text evidence="1">Belongs to the AB hydrolase superfamily. AB hydrolase 2 family.</text>
</comment>
<evidence type="ECO:0000313" key="5">
    <source>
        <dbReference type="Proteomes" id="UP000199242"/>
    </source>
</evidence>
<organism evidence="4 5">
    <name type="scientific">Chryseobacterium taihuense</name>
    <dbReference type="NCBI Taxonomy" id="1141221"/>
    <lineage>
        <taxon>Bacteria</taxon>
        <taxon>Pseudomonadati</taxon>
        <taxon>Bacteroidota</taxon>
        <taxon>Flavobacteriia</taxon>
        <taxon>Flavobacteriales</taxon>
        <taxon>Weeksellaceae</taxon>
        <taxon>Chryseobacterium group</taxon>
        <taxon>Chryseobacterium</taxon>
    </lineage>
</organism>
<protein>
    <submittedName>
        <fullName evidence="4">Phospholipase/carboxylesterase</fullName>
    </submittedName>
</protein>
<accession>A0ABY0R3B3</accession>
<sequence>MYSLLLNNIKSILKSFFKYIYLCGMNLNYIVREPQNITSKTPILFMLHGYGSNEQDLFSFRESLPEDWIIVSFRAPLSTEFEGFSWYDIDFNNPEKFVDLQQANEALQAITEHIMTIINNYGLSDSKTHLCGFSQGGILCYVLALRYPELFNLVACLSCYPEEKLLTDIVTDKKNLENLRFFISHGTDDAIIPLDWGRKAAELLYDLSCYFSFREYMSGHGVNQKNYMDLMDFFSK</sequence>
<dbReference type="PANTHER" id="PTHR10655:SF17">
    <property type="entry name" value="LYSOPHOSPHOLIPASE-LIKE PROTEIN 1"/>
    <property type="match status" value="1"/>
</dbReference>
<gene>
    <name evidence="4" type="ORF">SAMN05216273_12436</name>
</gene>
<evidence type="ECO:0000313" key="4">
    <source>
        <dbReference type="EMBL" id="SDM34380.1"/>
    </source>
</evidence>
<feature type="domain" description="Phospholipase/carboxylesterase/thioesterase" evidence="3">
    <location>
        <begin position="39"/>
        <end position="235"/>
    </location>
</feature>
<dbReference type="PANTHER" id="PTHR10655">
    <property type="entry name" value="LYSOPHOSPHOLIPASE-RELATED"/>
    <property type="match status" value="1"/>
</dbReference>
<evidence type="ECO:0000256" key="2">
    <source>
        <dbReference type="ARBA" id="ARBA00022801"/>
    </source>
</evidence>
<comment type="caution">
    <text evidence="4">The sequence shown here is derived from an EMBL/GenBank/DDBJ whole genome shotgun (WGS) entry which is preliminary data.</text>
</comment>
<dbReference type="InterPro" id="IPR029058">
    <property type="entry name" value="AB_hydrolase_fold"/>
</dbReference>
<dbReference type="SUPFAM" id="SSF53474">
    <property type="entry name" value="alpha/beta-Hydrolases"/>
    <property type="match status" value="1"/>
</dbReference>
<dbReference type="Gene3D" id="3.40.50.1820">
    <property type="entry name" value="alpha/beta hydrolase"/>
    <property type="match status" value="1"/>
</dbReference>
<dbReference type="InterPro" id="IPR003140">
    <property type="entry name" value="PLipase/COase/thioEstase"/>
</dbReference>